<evidence type="ECO:0000256" key="1">
    <source>
        <dbReference type="ARBA" id="ARBA00007227"/>
    </source>
</evidence>
<dbReference type="Pfam" id="PF06114">
    <property type="entry name" value="Peptidase_M78"/>
    <property type="match status" value="1"/>
</dbReference>
<evidence type="ECO:0000313" key="6">
    <source>
        <dbReference type="EMBL" id="QIG79325.1"/>
    </source>
</evidence>
<dbReference type="PANTHER" id="PTHR46797:SF23">
    <property type="entry name" value="HTH-TYPE TRANSCRIPTIONAL REGULATOR SUTR"/>
    <property type="match status" value="1"/>
</dbReference>
<dbReference type="EMBL" id="CP049109">
    <property type="protein sequence ID" value="QIG79325.1"/>
    <property type="molecule type" value="Genomic_DNA"/>
</dbReference>
<dbReference type="GO" id="GO:0005829">
    <property type="term" value="C:cytosol"/>
    <property type="evidence" value="ECO:0007669"/>
    <property type="project" value="TreeGrafter"/>
</dbReference>
<dbReference type="InterPro" id="IPR010982">
    <property type="entry name" value="Lambda_DNA-bd_dom_sf"/>
</dbReference>
<gene>
    <name evidence="6" type="ORF">G5C33_05640</name>
</gene>
<evidence type="ECO:0000256" key="3">
    <source>
        <dbReference type="ARBA" id="ARBA00023125"/>
    </source>
</evidence>
<dbReference type="GO" id="GO:0003677">
    <property type="term" value="F:DNA binding"/>
    <property type="evidence" value="ECO:0007669"/>
    <property type="project" value="UniProtKB-KW"/>
</dbReference>
<dbReference type="InterPro" id="IPR050807">
    <property type="entry name" value="TransReg_Diox_bact_type"/>
</dbReference>
<dbReference type="SMART" id="SM00530">
    <property type="entry name" value="HTH_XRE"/>
    <property type="match status" value="1"/>
</dbReference>
<protein>
    <submittedName>
        <fullName evidence="6">DUF2083 domain-containing protein</fullName>
    </submittedName>
</protein>
<dbReference type="SUPFAM" id="SSF47413">
    <property type="entry name" value="lambda repressor-like DNA-binding domains"/>
    <property type="match status" value="1"/>
</dbReference>
<evidence type="ECO:0000259" key="5">
    <source>
        <dbReference type="PROSITE" id="PS50943"/>
    </source>
</evidence>
<accession>A0A6G6Y324</accession>
<dbReference type="Proteomes" id="UP000501568">
    <property type="component" value="Chromosome"/>
</dbReference>
<keyword evidence="2" id="KW-0805">Transcription regulation</keyword>
<dbReference type="InterPro" id="IPR018653">
    <property type="entry name" value="ScfR_C"/>
</dbReference>
<organism evidence="6 7">
    <name type="scientific">Stakelama tenebrarum</name>
    <dbReference type="NCBI Taxonomy" id="2711215"/>
    <lineage>
        <taxon>Bacteria</taxon>
        <taxon>Pseudomonadati</taxon>
        <taxon>Pseudomonadota</taxon>
        <taxon>Alphaproteobacteria</taxon>
        <taxon>Sphingomonadales</taxon>
        <taxon>Sphingomonadaceae</taxon>
        <taxon>Stakelama</taxon>
    </lineage>
</organism>
<dbReference type="InterPro" id="IPR026281">
    <property type="entry name" value="HTH_RamB"/>
</dbReference>
<keyword evidence="7" id="KW-1185">Reference proteome</keyword>
<dbReference type="InterPro" id="IPR010359">
    <property type="entry name" value="IrrE_HExxH"/>
</dbReference>
<dbReference type="PANTHER" id="PTHR46797">
    <property type="entry name" value="HTH-TYPE TRANSCRIPTIONAL REGULATOR"/>
    <property type="match status" value="1"/>
</dbReference>
<keyword evidence="3" id="KW-0238">DNA-binding</keyword>
<dbReference type="AlphaFoldDB" id="A0A6G6Y324"/>
<dbReference type="Gene3D" id="1.10.260.40">
    <property type="entry name" value="lambda repressor-like DNA-binding domains"/>
    <property type="match status" value="1"/>
</dbReference>
<dbReference type="InterPro" id="IPR001387">
    <property type="entry name" value="Cro/C1-type_HTH"/>
</dbReference>
<evidence type="ECO:0000256" key="2">
    <source>
        <dbReference type="ARBA" id="ARBA00023015"/>
    </source>
</evidence>
<reference evidence="6 7" key="1">
    <citation type="submission" date="2020-02" db="EMBL/GenBank/DDBJ databases">
        <authorList>
            <person name="Zheng R.K."/>
            <person name="Sun C.M."/>
        </authorList>
    </citation>
    <scope>NUCLEOTIDE SEQUENCE [LARGE SCALE GENOMIC DNA]</scope>
    <source>
        <strain evidence="7">zrk23</strain>
    </source>
</reference>
<evidence type="ECO:0000256" key="4">
    <source>
        <dbReference type="ARBA" id="ARBA00023163"/>
    </source>
</evidence>
<proteinExistence type="inferred from homology"/>
<dbReference type="KEGG" id="spzr:G5C33_05640"/>
<dbReference type="Pfam" id="PF09856">
    <property type="entry name" value="ScfRs"/>
    <property type="match status" value="1"/>
</dbReference>
<dbReference type="CDD" id="cd00093">
    <property type="entry name" value="HTH_XRE"/>
    <property type="match status" value="1"/>
</dbReference>
<comment type="similarity">
    <text evidence="1">Belongs to the short-chain fatty acyl-CoA assimilation regulator (ScfR) family.</text>
</comment>
<dbReference type="RefSeq" id="WP_165326326.1">
    <property type="nucleotide sequence ID" value="NZ_CP049109.1"/>
</dbReference>
<feature type="domain" description="HTH cro/C1-type" evidence="5">
    <location>
        <begin position="13"/>
        <end position="67"/>
    </location>
</feature>
<dbReference type="PIRSF" id="PIRSF019251">
    <property type="entry name" value="Rv0465c"/>
    <property type="match status" value="1"/>
</dbReference>
<name>A0A6G6Y324_9SPHN</name>
<dbReference type="GO" id="GO:0003700">
    <property type="term" value="F:DNA-binding transcription factor activity"/>
    <property type="evidence" value="ECO:0007669"/>
    <property type="project" value="TreeGrafter"/>
</dbReference>
<sequence length="468" mass="52097">MANSKSIYMGPRLKRFRRELGLTQGQMATDLEISPSYVALLERNQRPFTADMLLRLARTYKVDIGTFADDGGAETASRLQGLLKDPIFADIDLPPLEVSDCATSFPGISEALLRLYTTYREEQLAFADRQAEGSGESDAPDPVGEARRFLTARRNCFPALDDAAGRLAELAPGYDGAVAYLKEKHRLRVRRFGPDLMMGLVRRYDRHREEIWLSDTLDRSSATFQLGLQLVYLELRDAIEALIAEASFDTDNGRRLLRKALARYAAGAWMMPYADFAREAETRGYDIEALARHFGASYEQTAHRLTTLHRPGQERVPFFFIKVDPAGNVLKRLDGAGFPFARHGGGCPLWSLHRVFASPRRIVTQWVELPDGQRFFSIARTVDAGGGSFGAPKVERAVALACAQEHADKLVYTRADPSLSPDRATPIGVGCRLCQRAHCLARAAPPIGREINRDDYLDANEPFAVSVE</sequence>
<evidence type="ECO:0000313" key="7">
    <source>
        <dbReference type="Proteomes" id="UP000501568"/>
    </source>
</evidence>
<dbReference type="Pfam" id="PF01381">
    <property type="entry name" value="HTH_3"/>
    <property type="match status" value="1"/>
</dbReference>
<keyword evidence="4" id="KW-0804">Transcription</keyword>
<dbReference type="PROSITE" id="PS50943">
    <property type="entry name" value="HTH_CROC1"/>
    <property type="match status" value="1"/>
</dbReference>